<organism evidence="3 4">
    <name type="scientific">Streptomyces badius</name>
    <dbReference type="NCBI Taxonomy" id="1941"/>
    <lineage>
        <taxon>Bacteria</taxon>
        <taxon>Bacillati</taxon>
        <taxon>Actinomycetota</taxon>
        <taxon>Actinomycetes</taxon>
        <taxon>Kitasatosporales</taxon>
        <taxon>Streptomycetaceae</taxon>
        <taxon>Streptomyces</taxon>
    </lineage>
</organism>
<feature type="compositionally biased region" description="Low complexity" evidence="1">
    <location>
        <begin position="30"/>
        <end position="59"/>
    </location>
</feature>
<dbReference type="Proteomes" id="UP000659767">
    <property type="component" value="Unassembled WGS sequence"/>
</dbReference>
<feature type="region of interest" description="Disordered" evidence="1">
    <location>
        <begin position="143"/>
        <end position="185"/>
    </location>
</feature>
<feature type="region of interest" description="Disordered" evidence="1">
    <location>
        <begin position="1"/>
        <end position="124"/>
    </location>
</feature>
<feature type="compositionally biased region" description="Pro residues" evidence="1">
    <location>
        <begin position="153"/>
        <end position="171"/>
    </location>
</feature>
<dbReference type="Gene3D" id="3.40.50.300">
    <property type="entry name" value="P-loop containing nucleotide triphosphate hydrolases"/>
    <property type="match status" value="2"/>
</dbReference>
<comment type="caution">
    <text evidence="3">The sequence shown here is derived from an EMBL/GenBank/DDBJ whole genome shotgun (WGS) entry which is preliminary data.</text>
</comment>
<protein>
    <recommendedName>
        <fullName evidence="2">ATP-dependent RecD2 DNA helicase-like helix-hairpin-helix domain-containing protein</fullName>
    </recommendedName>
</protein>
<feature type="compositionally biased region" description="Acidic residues" evidence="1">
    <location>
        <begin position="314"/>
        <end position="330"/>
    </location>
</feature>
<proteinExistence type="predicted"/>
<accession>A0ABQ2TJF7</accession>
<dbReference type="InterPro" id="IPR027417">
    <property type="entry name" value="P-loop_NTPase"/>
</dbReference>
<keyword evidence="4" id="KW-1185">Reference proteome</keyword>
<dbReference type="InterPro" id="IPR029493">
    <property type="entry name" value="RecD2-like_HHH"/>
</dbReference>
<dbReference type="RefSeq" id="WP_199889187.1">
    <property type="nucleotide sequence ID" value="NZ_BMSZ01000015.1"/>
</dbReference>
<evidence type="ECO:0000313" key="4">
    <source>
        <dbReference type="Proteomes" id="UP000659767"/>
    </source>
</evidence>
<feature type="compositionally biased region" description="Low complexity" evidence="1">
    <location>
        <begin position="83"/>
        <end position="98"/>
    </location>
</feature>
<dbReference type="Gene3D" id="2.30.30.940">
    <property type="match status" value="1"/>
</dbReference>
<evidence type="ECO:0000313" key="3">
    <source>
        <dbReference type="EMBL" id="GGS69356.1"/>
    </source>
</evidence>
<dbReference type="SUPFAM" id="SSF52540">
    <property type="entry name" value="P-loop containing nucleoside triphosphate hydrolases"/>
    <property type="match status" value="1"/>
</dbReference>
<reference evidence="4" key="1">
    <citation type="journal article" date="2019" name="Int. J. Syst. Evol. Microbiol.">
        <title>The Global Catalogue of Microorganisms (GCM) 10K type strain sequencing project: providing services to taxonomists for standard genome sequencing and annotation.</title>
        <authorList>
            <consortium name="The Broad Institute Genomics Platform"/>
            <consortium name="The Broad Institute Genome Sequencing Center for Infectious Disease"/>
            <person name="Wu L."/>
            <person name="Ma J."/>
        </authorList>
    </citation>
    <scope>NUCLEOTIDE SEQUENCE [LARGE SCALE GENOMIC DNA]</scope>
    <source>
        <strain evidence="4">JCM 4350</strain>
    </source>
</reference>
<dbReference type="Pfam" id="PF14490">
    <property type="entry name" value="HHH_RecD2"/>
    <property type="match status" value="1"/>
</dbReference>
<feature type="compositionally biased region" description="Basic and acidic residues" evidence="1">
    <location>
        <begin position="99"/>
        <end position="114"/>
    </location>
</feature>
<feature type="domain" description="ATP-dependent RecD2 DNA helicase-like helix-hairpin-helix" evidence="2">
    <location>
        <begin position="191"/>
        <end position="276"/>
    </location>
</feature>
<dbReference type="Pfam" id="PF13604">
    <property type="entry name" value="AAA_30"/>
    <property type="match status" value="1"/>
</dbReference>
<evidence type="ECO:0000259" key="2">
    <source>
        <dbReference type="Pfam" id="PF14490"/>
    </source>
</evidence>
<dbReference type="EMBL" id="BMSZ01000015">
    <property type="protein sequence ID" value="GGS69356.1"/>
    <property type="molecule type" value="Genomic_DNA"/>
</dbReference>
<name>A0ABQ2TJF7_STRBA</name>
<feature type="region of interest" description="Disordered" evidence="1">
    <location>
        <begin position="312"/>
        <end position="338"/>
    </location>
</feature>
<gene>
    <name evidence="3" type="ORF">GCM10010253_50320</name>
</gene>
<evidence type="ECO:0000256" key="1">
    <source>
        <dbReference type="SAM" id="MobiDB-lite"/>
    </source>
</evidence>
<sequence>MTALPGETPGTGGTDTPQDTVSPPDTGAQEPAADAETPETPAAVAETPEGAEAPTGAADKAGTADSPSAGAGAVDPPSTDADSASPAPELSEAQAELAAQRELRERIEQRKAAKDAPIAAGAGLSGTAADLLAAVRAVESGEKAGSAFFASPAPAPRPSAPAAAAPPPRTPAPEASPVRTPQAASPEALDAVRAVLVAGGAPEALARPAVGALGEQAAELLRTDPWQLLAVPGVRPEQADGFARALLGADCGPDDSRRTAALVGWVLERAALQGHTALAADAVRAALAERAVSDPDAAVREAVEEGVALLFQEGQDDEPEQDGTADEDGLAPDADTPREPVRMLLGLDRYALAEESLADGLARLVNACEKAADWAEAAAAAPSPSAAELIRTTAAAGLVAHSGGEAARAEPAALIAAARGLGLRAIGATHSEDGRRRLAAATGDPDTAVTLAGLLSGAQGPGRDEEGALALDLLVVLDAPQLDVESAAVLVEALADGARLVLSGDPGVLGSAGAGRVFADVLAARTCPQVVSRTPDPGPIGELVSGIGIGELNQVAASGKEVVIVPVRDAGEAVHRTVQLVADSVPRAFSIPADETQVITVGHGGAAGTRALNEALKQRLNPGPGRFGGFDPGDRVVHVPAPGRAVPGVVRSADAEGLHLDCGGVPVVVPQERVESSVRHGWALSAHQAAGMRWPAAVVVLPGDAAQGLSRPWVYTAFGRGERHLSVVHGVDQALPRAVAEVPAQERTTRLRPLLEALPTSDAAS</sequence>